<organism evidence="1">
    <name type="scientific">Suakwa aphid-borne yellows virus</name>
    <dbReference type="NCBI Taxonomy" id="646010"/>
    <lineage>
        <taxon>Viruses</taxon>
        <taxon>Riboviria</taxon>
        <taxon>Orthornavirae</taxon>
        <taxon>Pisuviricota</taxon>
        <taxon>Pisoniviricetes</taxon>
        <taxon>Sobelivirales</taxon>
        <taxon>Solemoviridae</taxon>
        <taxon>Polerovirus</taxon>
        <taxon>Polerovirus SABYV</taxon>
    </lineage>
</organism>
<name>A0A173G653_9VIRU</name>
<reference evidence="1" key="1">
    <citation type="submission" date="2016-04" db="EMBL/GenBank/DDBJ databases">
        <title>Complete Genome of the Polerovirus Suakwa aphid-borne yellows virus from East Timor.</title>
        <authorList>
            <person name="Maina S."/>
            <person name="Edwards O.R."/>
            <person name="Almeida L.D.E."/>
            <person name="Ximenes A."/>
            <person name="Jones R.A.C."/>
        </authorList>
    </citation>
    <scope>NUCLEOTIDE SEQUENCE</scope>
    <source>
        <strain evidence="1">DL76</strain>
    </source>
</reference>
<sequence length="269" mass="30982">MNLRINTDSSFRLTFETDSFVERLSCFVYFLINCEEYFSEAALLNPAFDEEYAIRCVIFLLPLCLNPLLARSRARKLASTLPRSYLQPVLQWACRTGVSFTYGLERNQDEFWFLLRGAGKARLEPNNSRELLHGYIDFTIEQNPLGFQECCIRGPKYISRVLGIMCANYSSIRVPRIQSLARGDYNAVDLCDLGHSLRPYLGPAQSFSTHDYCDFPMLLYQFIGKDLENTLWKRLPCVFADSILAFLSGEKNPDLDFGESFRRLFGEET</sequence>
<evidence type="ECO:0000313" key="1">
    <source>
        <dbReference type="EMBL" id="ANH21069.1"/>
    </source>
</evidence>
<proteinExistence type="predicted"/>
<protein>
    <submittedName>
        <fullName evidence="1">p0</fullName>
    </submittedName>
</protein>
<dbReference type="EMBL" id="KX122023">
    <property type="protein sequence ID" value="ANH21069.1"/>
    <property type="molecule type" value="Genomic_RNA"/>
</dbReference>
<accession>A0A173G653</accession>